<dbReference type="EMBL" id="JBHTIA010000026">
    <property type="protein sequence ID" value="MFD0767251.1"/>
    <property type="molecule type" value="Genomic_DNA"/>
</dbReference>
<keyword evidence="3" id="KW-1185">Reference proteome</keyword>
<feature type="signal peptide" evidence="1">
    <location>
        <begin position="1"/>
        <end position="20"/>
    </location>
</feature>
<proteinExistence type="predicted"/>
<protein>
    <recommendedName>
        <fullName evidence="4">MORN repeat variant</fullName>
    </recommendedName>
</protein>
<dbReference type="Proteomes" id="UP001597073">
    <property type="component" value="Unassembled WGS sequence"/>
</dbReference>
<evidence type="ECO:0000313" key="3">
    <source>
        <dbReference type="Proteomes" id="UP001597073"/>
    </source>
</evidence>
<dbReference type="RefSeq" id="WP_377145855.1">
    <property type="nucleotide sequence ID" value="NZ_JBHTIA010000026.1"/>
</dbReference>
<accession>A0ABW2ZMA3</accession>
<dbReference type="Gene3D" id="2.20.110.10">
    <property type="entry name" value="Histone H3 K4-specific methyltransferase SET7/9 N-terminal domain"/>
    <property type="match status" value="1"/>
</dbReference>
<reference evidence="3" key="1">
    <citation type="journal article" date="2019" name="Int. J. Syst. Evol. Microbiol.">
        <title>The Global Catalogue of Microorganisms (GCM) 10K type strain sequencing project: providing services to taxonomists for standard genome sequencing and annotation.</title>
        <authorList>
            <consortium name="The Broad Institute Genomics Platform"/>
            <consortium name="The Broad Institute Genome Sequencing Center for Infectious Disease"/>
            <person name="Wu L."/>
            <person name="Ma J."/>
        </authorList>
    </citation>
    <scope>NUCLEOTIDE SEQUENCE [LARGE SCALE GENOMIC DNA]</scope>
    <source>
        <strain evidence="3">CCUG 60742</strain>
    </source>
</reference>
<comment type="caution">
    <text evidence="2">The sequence shown here is derived from an EMBL/GenBank/DDBJ whole genome shotgun (WGS) entry which is preliminary data.</text>
</comment>
<feature type="chain" id="PRO_5046911829" description="MORN repeat variant" evidence="1">
    <location>
        <begin position="21"/>
        <end position="210"/>
    </location>
</feature>
<evidence type="ECO:0000313" key="2">
    <source>
        <dbReference type="EMBL" id="MFD0767251.1"/>
    </source>
</evidence>
<evidence type="ECO:0008006" key="4">
    <source>
        <dbReference type="Google" id="ProtNLM"/>
    </source>
</evidence>
<dbReference type="SUPFAM" id="SSF82185">
    <property type="entry name" value="Histone H3 K4-specific methyltransferase SET7/9 N-terminal domain"/>
    <property type="match status" value="1"/>
</dbReference>
<evidence type="ECO:0000256" key="1">
    <source>
        <dbReference type="SAM" id="SignalP"/>
    </source>
</evidence>
<gene>
    <name evidence="2" type="ORF">ACFQZI_20515</name>
</gene>
<name>A0ABW2ZMA3_9SPHI</name>
<sequence>MTKKLFTLLVLIVASISSFSQNVKEQELLDSEVYYMISDTRIAKDSAEAKFVRLYNRIDSVYYNVEEFYMNKKPKLVAKTSVYSVDFRKGLQGYCMEYYNNGKRKSIKNYEKGQLVGEAIEYYPNGVVYNITDNDKNGIYLKSFSDSTGKVLTENGNGFGKKLNLTEAIELYWKEILLTEKKMAFGKSTFLILRLQLFIKREKSFQGKNI</sequence>
<keyword evidence="1" id="KW-0732">Signal</keyword>
<organism evidence="2 3">
    <name type="scientific">Mucilaginibacter lutimaris</name>
    <dbReference type="NCBI Taxonomy" id="931629"/>
    <lineage>
        <taxon>Bacteria</taxon>
        <taxon>Pseudomonadati</taxon>
        <taxon>Bacteroidota</taxon>
        <taxon>Sphingobacteriia</taxon>
        <taxon>Sphingobacteriales</taxon>
        <taxon>Sphingobacteriaceae</taxon>
        <taxon>Mucilaginibacter</taxon>
    </lineage>
</organism>